<dbReference type="Proteomes" id="UP000886595">
    <property type="component" value="Unassembled WGS sequence"/>
</dbReference>
<proteinExistence type="predicted"/>
<accession>A0A8X7TYQ3</accession>
<gene>
    <name evidence="2" type="ORF">Bca52824_077983</name>
</gene>
<keyword evidence="3" id="KW-1185">Reference proteome</keyword>
<comment type="caution">
    <text evidence="2">The sequence shown here is derived from an EMBL/GenBank/DDBJ whole genome shotgun (WGS) entry which is preliminary data.</text>
</comment>
<dbReference type="AlphaFoldDB" id="A0A8X7TYQ3"/>
<organism evidence="2 3">
    <name type="scientific">Brassica carinata</name>
    <name type="common">Ethiopian mustard</name>
    <name type="synonym">Abyssinian cabbage</name>
    <dbReference type="NCBI Taxonomy" id="52824"/>
    <lineage>
        <taxon>Eukaryota</taxon>
        <taxon>Viridiplantae</taxon>
        <taxon>Streptophyta</taxon>
        <taxon>Embryophyta</taxon>
        <taxon>Tracheophyta</taxon>
        <taxon>Spermatophyta</taxon>
        <taxon>Magnoliopsida</taxon>
        <taxon>eudicotyledons</taxon>
        <taxon>Gunneridae</taxon>
        <taxon>Pentapetalae</taxon>
        <taxon>rosids</taxon>
        <taxon>malvids</taxon>
        <taxon>Brassicales</taxon>
        <taxon>Brassicaceae</taxon>
        <taxon>Brassiceae</taxon>
        <taxon>Brassica</taxon>
    </lineage>
</organism>
<reference evidence="2 3" key="1">
    <citation type="submission" date="2020-02" db="EMBL/GenBank/DDBJ databases">
        <authorList>
            <person name="Ma Q."/>
            <person name="Huang Y."/>
            <person name="Song X."/>
            <person name="Pei D."/>
        </authorList>
    </citation>
    <scope>NUCLEOTIDE SEQUENCE [LARGE SCALE GENOMIC DNA]</scope>
    <source>
        <strain evidence="2">Sxm20200214</strain>
        <tissue evidence="2">Leaf</tissue>
    </source>
</reference>
<sequence>MAETLLLSIVSNRAYSPPSSSLSSLSSSPSPFVSSSAASTAVTTTRLSPHLPPIPSDSPLTESLPKQNDPLYSTRFLFSNSPPSLADQPPLTPATAPFVYRISNLRISFVSYLSVATPFTRIVSIPGSRLIKRVRFVALLCSLPIPI</sequence>
<feature type="compositionally biased region" description="Low complexity" evidence="1">
    <location>
        <begin position="16"/>
        <end position="48"/>
    </location>
</feature>
<feature type="region of interest" description="Disordered" evidence="1">
    <location>
        <begin position="14"/>
        <end position="76"/>
    </location>
</feature>
<evidence type="ECO:0000313" key="2">
    <source>
        <dbReference type="EMBL" id="KAG2258689.1"/>
    </source>
</evidence>
<evidence type="ECO:0000256" key="1">
    <source>
        <dbReference type="SAM" id="MobiDB-lite"/>
    </source>
</evidence>
<name>A0A8X7TYQ3_BRACI</name>
<dbReference type="EMBL" id="JAAMPC010000015">
    <property type="protein sequence ID" value="KAG2258689.1"/>
    <property type="molecule type" value="Genomic_DNA"/>
</dbReference>
<protein>
    <submittedName>
        <fullName evidence="2">Uncharacterized protein</fullName>
    </submittedName>
</protein>
<evidence type="ECO:0000313" key="3">
    <source>
        <dbReference type="Proteomes" id="UP000886595"/>
    </source>
</evidence>